<dbReference type="AlphaFoldDB" id="A0A518HQH2"/>
<proteinExistence type="predicted"/>
<sequence>MDARVTIRAFLDRIVHFRLTVLSAVLDPQRPYAFLNEREPIRQGCGTKGIVDVATVFLTASRCPIGCSMCDLHRNTLSHPSQPGAIPTQIRYAQQRLERASWIKLYNSGNFFDPSSIPPQDYATIGQLCAGYDRVIIENHPRFGSHRHDRFRQHVTGKLEVAVGLETVQPRMLQRLGKQMSRDDFDRYANALHADGIDLRVFLIVGAPQLSVKESMRWARLSIRHALHAGARHISLIPARAGHGWNGTANSLPRIELEHLVDLYAASLDDVRSEACLSVDLWEIAGEALSEPRRRLLERFESAILEQDANLL</sequence>
<accession>A0A518HQH2</accession>
<gene>
    <name evidence="2" type="ORF">Enr13x_29460</name>
</gene>
<dbReference type="InterPro" id="IPR006638">
    <property type="entry name" value="Elp3/MiaA/NifB-like_rSAM"/>
</dbReference>
<evidence type="ECO:0000313" key="2">
    <source>
        <dbReference type="EMBL" id="QDV43092.1"/>
    </source>
</evidence>
<keyword evidence="3" id="KW-1185">Reference proteome</keyword>
<dbReference type="GO" id="GO:0051536">
    <property type="term" value="F:iron-sulfur cluster binding"/>
    <property type="evidence" value="ECO:0007669"/>
    <property type="project" value="InterPro"/>
</dbReference>
<dbReference type="SUPFAM" id="SSF102114">
    <property type="entry name" value="Radical SAM enzymes"/>
    <property type="match status" value="1"/>
</dbReference>
<dbReference type="GO" id="GO:0003824">
    <property type="term" value="F:catalytic activity"/>
    <property type="evidence" value="ECO:0007669"/>
    <property type="project" value="InterPro"/>
</dbReference>
<name>A0A518HQH2_9BACT</name>
<dbReference type="InterPro" id="IPR058240">
    <property type="entry name" value="rSAM_sf"/>
</dbReference>
<dbReference type="KEGG" id="snep:Enr13x_29460"/>
<evidence type="ECO:0000259" key="1">
    <source>
        <dbReference type="SMART" id="SM00729"/>
    </source>
</evidence>
<protein>
    <recommendedName>
        <fullName evidence="1">Elp3/MiaA/NifB-like radical SAM core domain-containing protein</fullName>
    </recommendedName>
</protein>
<feature type="domain" description="Elp3/MiaA/NifB-like radical SAM core" evidence="1">
    <location>
        <begin position="53"/>
        <end position="266"/>
    </location>
</feature>
<evidence type="ECO:0000313" key="3">
    <source>
        <dbReference type="Proteomes" id="UP000319004"/>
    </source>
</evidence>
<reference evidence="2 3" key="1">
    <citation type="submission" date="2019-03" db="EMBL/GenBank/DDBJ databases">
        <title>Deep-cultivation of Planctomycetes and their phenomic and genomic characterization uncovers novel biology.</title>
        <authorList>
            <person name="Wiegand S."/>
            <person name="Jogler M."/>
            <person name="Boedeker C."/>
            <person name="Pinto D."/>
            <person name="Vollmers J."/>
            <person name="Rivas-Marin E."/>
            <person name="Kohn T."/>
            <person name="Peeters S.H."/>
            <person name="Heuer A."/>
            <person name="Rast P."/>
            <person name="Oberbeckmann S."/>
            <person name="Bunk B."/>
            <person name="Jeske O."/>
            <person name="Meyerdierks A."/>
            <person name="Storesund J.E."/>
            <person name="Kallscheuer N."/>
            <person name="Luecker S."/>
            <person name="Lage O.M."/>
            <person name="Pohl T."/>
            <person name="Merkel B.J."/>
            <person name="Hornburger P."/>
            <person name="Mueller R.-W."/>
            <person name="Bruemmer F."/>
            <person name="Labrenz M."/>
            <person name="Spormann A.M."/>
            <person name="Op den Camp H."/>
            <person name="Overmann J."/>
            <person name="Amann R."/>
            <person name="Jetten M.S.M."/>
            <person name="Mascher T."/>
            <person name="Medema M.H."/>
            <person name="Devos D.P."/>
            <person name="Kaster A.-K."/>
            <person name="Ovreas L."/>
            <person name="Rohde M."/>
            <person name="Galperin M.Y."/>
            <person name="Jogler C."/>
        </authorList>
    </citation>
    <scope>NUCLEOTIDE SEQUENCE [LARGE SCALE GENOMIC DNA]</scope>
    <source>
        <strain evidence="2 3">Enr13</strain>
    </source>
</reference>
<organism evidence="2 3">
    <name type="scientific">Stieleria neptunia</name>
    <dbReference type="NCBI Taxonomy" id="2527979"/>
    <lineage>
        <taxon>Bacteria</taxon>
        <taxon>Pseudomonadati</taxon>
        <taxon>Planctomycetota</taxon>
        <taxon>Planctomycetia</taxon>
        <taxon>Pirellulales</taxon>
        <taxon>Pirellulaceae</taxon>
        <taxon>Stieleria</taxon>
    </lineage>
</organism>
<dbReference type="EMBL" id="CP037423">
    <property type="protein sequence ID" value="QDV43092.1"/>
    <property type="molecule type" value="Genomic_DNA"/>
</dbReference>
<dbReference type="SMART" id="SM00729">
    <property type="entry name" value="Elp3"/>
    <property type="match status" value="1"/>
</dbReference>
<dbReference type="Proteomes" id="UP000319004">
    <property type="component" value="Chromosome"/>
</dbReference>